<proteinExistence type="predicted"/>
<dbReference type="Proteomes" id="UP000821865">
    <property type="component" value="Chromosome 5"/>
</dbReference>
<evidence type="ECO:0000313" key="1">
    <source>
        <dbReference type="EMBL" id="KAH7950413.1"/>
    </source>
</evidence>
<dbReference type="EMBL" id="CM023474">
    <property type="protein sequence ID" value="KAH7950413.1"/>
    <property type="molecule type" value="Genomic_DNA"/>
</dbReference>
<accession>A0ACB8CTL0</accession>
<reference evidence="1" key="1">
    <citation type="submission" date="2020-05" db="EMBL/GenBank/DDBJ databases">
        <title>Large-scale comparative analyses of tick genomes elucidate their genetic diversity and vector capacities.</title>
        <authorList>
            <person name="Jia N."/>
            <person name="Wang J."/>
            <person name="Shi W."/>
            <person name="Du L."/>
            <person name="Sun Y."/>
            <person name="Zhan W."/>
            <person name="Jiang J."/>
            <person name="Wang Q."/>
            <person name="Zhang B."/>
            <person name="Ji P."/>
            <person name="Sakyi L.B."/>
            <person name="Cui X."/>
            <person name="Yuan T."/>
            <person name="Jiang B."/>
            <person name="Yang W."/>
            <person name="Lam T.T.-Y."/>
            <person name="Chang Q."/>
            <person name="Ding S."/>
            <person name="Wang X."/>
            <person name="Zhu J."/>
            <person name="Ruan X."/>
            <person name="Zhao L."/>
            <person name="Wei J."/>
            <person name="Que T."/>
            <person name="Du C."/>
            <person name="Cheng J."/>
            <person name="Dai P."/>
            <person name="Han X."/>
            <person name="Huang E."/>
            <person name="Gao Y."/>
            <person name="Liu J."/>
            <person name="Shao H."/>
            <person name="Ye R."/>
            <person name="Li L."/>
            <person name="Wei W."/>
            <person name="Wang X."/>
            <person name="Wang C."/>
            <person name="Yang T."/>
            <person name="Huo Q."/>
            <person name="Li W."/>
            <person name="Guo W."/>
            <person name="Chen H."/>
            <person name="Zhou L."/>
            <person name="Ni X."/>
            <person name="Tian J."/>
            <person name="Zhou Y."/>
            <person name="Sheng Y."/>
            <person name="Liu T."/>
            <person name="Pan Y."/>
            <person name="Xia L."/>
            <person name="Li J."/>
            <person name="Zhao F."/>
            <person name="Cao W."/>
        </authorList>
    </citation>
    <scope>NUCLEOTIDE SEQUENCE</scope>
    <source>
        <strain evidence="1">Dsil-2018</strain>
    </source>
</reference>
<evidence type="ECO:0000313" key="2">
    <source>
        <dbReference type="Proteomes" id="UP000821865"/>
    </source>
</evidence>
<sequence>MLVETSQLRAILVALLTAPHLVSGYSRRPVYNIYHMVNAIWQVDEAMDLDANAIESDVTFDTNGTALWFYHGVPCDCFRWCQRYEQVPAFLRYLRRTTDGGIYEKRLALLFLDLKTGSLYPDKKYVAGVDIAKKLLHHLWLGVSVKKAMNVLLAVPSVDDREVLRGAIQTIHRQMPDMIDKIGFDITDNDELNTIEKMYRQLGIRGHRWQGDGASNCVSFLRPTGRMYSVVANRDAGKSSTFIEKAYQWTIDIPQQLRLSLRRNVDGIITNRPDLLASILKENEFRSTMRPANVSDSPWTRFGCRYNCESKPFISMDVLSNDKIVGATIPA</sequence>
<gene>
    <name evidence="1" type="ORF">HPB49_023740</name>
</gene>
<protein>
    <submittedName>
        <fullName evidence="1">Uncharacterized protein</fullName>
    </submittedName>
</protein>
<keyword evidence="2" id="KW-1185">Reference proteome</keyword>
<organism evidence="1 2">
    <name type="scientific">Dermacentor silvarum</name>
    <name type="common">Tick</name>
    <dbReference type="NCBI Taxonomy" id="543639"/>
    <lineage>
        <taxon>Eukaryota</taxon>
        <taxon>Metazoa</taxon>
        <taxon>Ecdysozoa</taxon>
        <taxon>Arthropoda</taxon>
        <taxon>Chelicerata</taxon>
        <taxon>Arachnida</taxon>
        <taxon>Acari</taxon>
        <taxon>Parasitiformes</taxon>
        <taxon>Ixodida</taxon>
        <taxon>Ixodoidea</taxon>
        <taxon>Ixodidae</taxon>
        <taxon>Rhipicephalinae</taxon>
        <taxon>Dermacentor</taxon>
    </lineage>
</organism>
<name>A0ACB8CTL0_DERSI</name>
<comment type="caution">
    <text evidence="1">The sequence shown here is derived from an EMBL/GenBank/DDBJ whole genome shotgun (WGS) entry which is preliminary data.</text>
</comment>